<evidence type="ECO:0000313" key="12">
    <source>
        <dbReference type="Proteomes" id="UP001200430"/>
    </source>
</evidence>
<dbReference type="HAMAP" id="MF_00306">
    <property type="entry name" value="SRP54"/>
    <property type="match status" value="1"/>
</dbReference>
<evidence type="ECO:0000256" key="3">
    <source>
        <dbReference type="ARBA" id="ARBA00022801"/>
    </source>
</evidence>
<dbReference type="Pfam" id="PF02978">
    <property type="entry name" value="SRP_SPB"/>
    <property type="match status" value="1"/>
</dbReference>
<dbReference type="InterPro" id="IPR004125">
    <property type="entry name" value="Signal_recog_particle_SRP54_M"/>
</dbReference>
<dbReference type="SUPFAM" id="SSF52540">
    <property type="entry name" value="P-loop containing nucleoside triphosphate hydrolases"/>
    <property type="match status" value="1"/>
</dbReference>
<dbReference type="InterPro" id="IPR022941">
    <property type="entry name" value="SRP54"/>
</dbReference>
<evidence type="ECO:0000256" key="4">
    <source>
        <dbReference type="ARBA" id="ARBA00022884"/>
    </source>
</evidence>
<comment type="function">
    <text evidence="9">Involved in targeting and insertion of nascent membrane proteins into the cytoplasmic membrane. Binds to the hydrophobic signal sequence of the ribosome-nascent chain (RNC) as it emerges from the ribosomes. The SRP-RNC complex is then targeted to the cytoplasmic membrane where it interacts with the SRP receptor FtsY.</text>
</comment>
<dbReference type="SMART" id="SM00962">
    <property type="entry name" value="SRP54"/>
    <property type="match status" value="1"/>
</dbReference>
<feature type="binding site" evidence="9">
    <location>
        <begin position="107"/>
        <end position="114"/>
    </location>
    <ligand>
        <name>GTP</name>
        <dbReference type="ChEBI" id="CHEBI:37565"/>
    </ligand>
</feature>
<keyword evidence="7 9" id="KW-0687">Ribonucleoprotein</keyword>
<dbReference type="Gene3D" id="3.40.50.300">
    <property type="entry name" value="P-loop containing nucleotide triphosphate hydrolases"/>
    <property type="match status" value="1"/>
</dbReference>
<evidence type="ECO:0000256" key="9">
    <source>
        <dbReference type="HAMAP-Rule" id="MF_00306"/>
    </source>
</evidence>
<evidence type="ECO:0000256" key="1">
    <source>
        <dbReference type="ARBA" id="ARBA00005450"/>
    </source>
</evidence>
<dbReference type="PROSITE" id="PS00300">
    <property type="entry name" value="SRP54"/>
    <property type="match status" value="1"/>
</dbReference>
<evidence type="ECO:0000256" key="6">
    <source>
        <dbReference type="ARBA" id="ARBA00023135"/>
    </source>
</evidence>
<comment type="caution">
    <text evidence="11">The sequence shown here is derived from an EMBL/GenBank/DDBJ whole genome shotgun (WGS) entry which is preliminary data.</text>
</comment>
<keyword evidence="3 9" id="KW-0378">Hydrolase</keyword>
<feature type="binding site" evidence="9">
    <location>
        <begin position="247"/>
        <end position="250"/>
    </location>
    <ligand>
        <name>GTP</name>
        <dbReference type="ChEBI" id="CHEBI:37565"/>
    </ligand>
</feature>
<dbReference type="Gene3D" id="1.10.260.30">
    <property type="entry name" value="Signal recognition particle, SRP54 subunit, M-domain"/>
    <property type="match status" value="1"/>
</dbReference>
<accession>A0ABS9EJJ8</accession>
<keyword evidence="2 9" id="KW-0547">Nucleotide-binding</keyword>
<keyword evidence="5 9" id="KW-0342">GTP-binding</keyword>
<dbReference type="Gene3D" id="1.20.120.140">
    <property type="entry name" value="Signal recognition particle SRP54, nucleotide-binding domain"/>
    <property type="match status" value="1"/>
</dbReference>
<dbReference type="NCBIfam" id="TIGR00959">
    <property type="entry name" value="ffh"/>
    <property type="match status" value="1"/>
</dbReference>
<sequence length="450" mass="49256">MFDALKERLDGVFGKLKGKGKLTEGDVQEALREVRRALLEADVNYKVVKGLVDNIRRRAMERSVLDSITPGQQVVAVVYEELMDLMGSEPKPLTISPKPPTLMMMVGLQGGGKTTSTVKLAKRLSKGHKPLVVACDLRRPAAVDQLRVLAESAGVGFYGPEKGESDVLNVIDGALCYARDRLMDVILFDTAGRLTVDDEMMAELDAMKARIAPHEILLVVDAMTGQEAVSVSEAFHSRMDLSGVVLSKVDGDARGGAALAVLATTGVPIKFAGVGEGIDALEVFDAKRMAERIMGMGDVVGLVEKIEQATSEEDVKRLSSSLKKNKLDFDDLLAQFEQIEKMGPLDKVMEMIPGADKIKELKDGEMDPRRIARMKAIIQSMTPEERRSPAVIKGSRRRRIAQGSGTTVQMVNQLLKQQSQMNDLWKKMGKGKGRKKFQMPKLKGFGGLFN</sequence>
<dbReference type="InterPro" id="IPR003593">
    <property type="entry name" value="AAA+_ATPase"/>
</dbReference>
<protein>
    <recommendedName>
        <fullName evidence="9">Signal recognition particle protein</fullName>
        <ecNumber evidence="9">3.6.5.4</ecNumber>
    </recommendedName>
    <alternativeName>
        <fullName evidence="9">Fifty-four homolog</fullName>
    </alternativeName>
</protein>
<evidence type="ECO:0000259" key="10">
    <source>
        <dbReference type="PROSITE" id="PS00300"/>
    </source>
</evidence>
<dbReference type="Proteomes" id="UP001200430">
    <property type="component" value="Unassembled WGS sequence"/>
</dbReference>
<keyword evidence="12" id="KW-1185">Reference proteome</keyword>
<dbReference type="Pfam" id="PF02881">
    <property type="entry name" value="SRP54_N"/>
    <property type="match status" value="1"/>
</dbReference>
<dbReference type="RefSeq" id="WP_236098028.1">
    <property type="nucleotide sequence ID" value="NZ_JAKGUD010000001.1"/>
</dbReference>
<dbReference type="InterPro" id="IPR042101">
    <property type="entry name" value="SRP54_N_sf"/>
</dbReference>
<proteinExistence type="inferred from homology"/>
<keyword evidence="4 9" id="KW-0694">RNA-binding</keyword>
<name>A0ABS9EJJ8_9BACT</name>
<reference evidence="11 12" key="1">
    <citation type="submission" date="2022-01" db="EMBL/GenBank/DDBJ databases">
        <title>Dethiosulfovibrio faecalis sp. nov., a novel proteolytic, non-sulfur-reducing bacterium isolated from a marine aquaculture solid waste bioreactor.</title>
        <authorList>
            <person name="Grabowski S."/>
            <person name="Apolinario E."/>
            <person name="Schneider N."/>
            <person name="Marshall C.W."/>
            <person name="Sowers K.R."/>
        </authorList>
    </citation>
    <scope>NUCLEOTIDE SEQUENCE [LARGE SCALE GENOMIC DNA]</scope>
    <source>
        <strain evidence="11 12">DSM 12537</strain>
    </source>
</reference>
<keyword evidence="9" id="KW-0963">Cytoplasm</keyword>
<comment type="subcellular location">
    <subcellularLocation>
        <location evidence="9">Cytoplasm</location>
    </subcellularLocation>
    <text evidence="9">The SRP-RNC complex is targeted to the cytoplasmic membrane.</text>
</comment>
<dbReference type="InterPro" id="IPR027417">
    <property type="entry name" value="P-loop_NTPase"/>
</dbReference>
<evidence type="ECO:0000313" key="11">
    <source>
        <dbReference type="EMBL" id="MCF4141379.1"/>
    </source>
</evidence>
<dbReference type="PANTHER" id="PTHR11564">
    <property type="entry name" value="SIGNAL RECOGNITION PARTICLE 54K PROTEIN SRP54"/>
    <property type="match status" value="1"/>
</dbReference>
<evidence type="ECO:0000256" key="7">
    <source>
        <dbReference type="ARBA" id="ARBA00023274"/>
    </source>
</evidence>
<dbReference type="InterPro" id="IPR013822">
    <property type="entry name" value="Signal_recog_particl_SRP54_hlx"/>
</dbReference>
<evidence type="ECO:0000256" key="2">
    <source>
        <dbReference type="ARBA" id="ARBA00022741"/>
    </source>
</evidence>
<dbReference type="EC" id="3.6.5.4" evidence="9"/>
<dbReference type="EMBL" id="JAKGUD010000001">
    <property type="protein sequence ID" value="MCF4141379.1"/>
    <property type="molecule type" value="Genomic_DNA"/>
</dbReference>
<dbReference type="InterPro" id="IPR000897">
    <property type="entry name" value="SRP54_GTPase_dom"/>
</dbReference>
<evidence type="ECO:0000256" key="8">
    <source>
        <dbReference type="ARBA" id="ARBA00048027"/>
    </source>
</evidence>
<comment type="catalytic activity">
    <reaction evidence="8 9">
        <text>GTP + H2O = GDP + phosphate + H(+)</text>
        <dbReference type="Rhea" id="RHEA:19669"/>
        <dbReference type="ChEBI" id="CHEBI:15377"/>
        <dbReference type="ChEBI" id="CHEBI:15378"/>
        <dbReference type="ChEBI" id="CHEBI:37565"/>
        <dbReference type="ChEBI" id="CHEBI:43474"/>
        <dbReference type="ChEBI" id="CHEBI:58189"/>
        <dbReference type="EC" id="3.6.5.4"/>
    </reaction>
</comment>
<dbReference type="SUPFAM" id="SSF47446">
    <property type="entry name" value="Signal peptide-binding domain"/>
    <property type="match status" value="1"/>
</dbReference>
<evidence type="ECO:0000256" key="5">
    <source>
        <dbReference type="ARBA" id="ARBA00023134"/>
    </source>
</evidence>
<dbReference type="PANTHER" id="PTHR11564:SF5">
    <property type="entry name" value="SIGNAL RECOGNITION PARTICLE SUBUNIT SRP54"/>
    <property type="match status" value="1"/>
</dbReference>
<dbReference type="SMART" id="SM00963">
    <property type="entry name" value="SRP54_N"/>
    <property type="match status" value="1"/>
</dbReference>
<feature type="domain" description="SRP54-type proteins GTP-binding" evidence="10">
    <location>
        <begin position="268"/>
        <end position="281"/>
    </location>
</feature>
<comment type="domain">
    <text evidence="9">Composed of three domains: the N-terminal N domain, which is responsible for interactions with the ribosome, the central G domain, which binds GTP, and the C-terminal M domain, which binds the RNA and the signal sequence of the RNC.</text>
</comment>
<dbReference type="SMART" id="SM00382">
    <property type="entry name" value="AAA"/>
    <property type="match status" value="1"/>
</dbReference>
<dbReference type="Pfam" id="PF00448">
    <property type="entry name" value="SRP54"/>
    <property type="match status" value="1"/>
</dbReference>
<dbReference type="InterPro" id="IPR036891">
    <property type="entry name" value="Signal_recog_part_SRP54_M_sf"/>
</dbReference>
<gene>
    <name evidence="9 11" type="primary">ffh</name>
    <name evidence="11" type="ORF">L2W38_00910</name>
</gene>
<comment type="subunit">
    <text evidence="9">Part of the signal recognition particle protein translocation system, which is composed of SRP and FtsY.</text>
</comment>
<feature type="binding site" evidence="9">
    <location>
        <begin position="189"/>
        <end position="193"/>
    </location>
    <ligand>
        <name>GTP</name>
        <dbReference type="ChEBI" id="CHEBI:37565"/>
    </ligand>
</feature>
<dbReference type="InterPro" id="IPR004780">
    <property type="entry name" value="SRP"/>
</dbReference>
<comment type="similarity">
    <text evidence="1 9">Belongs to the GTP-binding SRP family. SRP54 subfamily.</text>
</comment>
<keyword evidence="6 9" id="KW-0733">Signal recognition particle</keyword>
<organism evidence="11 12">
    <name type="scientific">Dethiosulfovibrio marinus</name>
    <dbReference type="NCBI Taxonomy" id="133532"/>
    <lineage>
        <taxon>Bacteria</taxon>
        <taxon>Thermotogati</taxon>
        <taxon>Synergistota</taxon>
        <taxon>Synergistia</taxon>
        <taxon>Synergistales</taxon>
        <taxon>Dethiosulfovibrionaceae</taxon>
        <taxon>Dethiosulfovibrio</taxon>
    </lineage>
</organism>